<dbReference type="Proteomes" id="UP000663851">
    <property type="component" value="Unassembled WGS sequence"/>
</dbReference>
<comment type="caution">
    <text evidence="2">The sequence shown here is derived from an EMBL/GenBank/DDBJ whole genome shotgun (WGS) entry which is preliminary data.</text>
</comment>
<gene>
    <name evidence="2" type="ORF">HFQ381_LOCUS27969</name>
</gene>
<sequence length="466" mass="53399">MHALYVIGPHGSAATAALHHIPKLMDTCTSNSNDPQQQRPGSVGSSSENDGNKPADGNNKPKDDNNQRKDDNNQRKDDHNLVLMLASSETASRTTNTSHPKSDKCSDLKSYKRLHIVPSFEQLIIPFLRMTVNIPFSPNSDFYELYGIDKSSKLHTKFDFKDAYTLSYHIDQEYEMLFDDAIHSQMDWSTLYRDFGTNTWSNDLIITIFQMASDSLEKYDVYPTRIALLRTTSERTDLIKKLKKSTYNILVPIKEFNNETELLVCTQIQRFHCKPSNIEFWNKDESSFKLAYVLWINFTHGKPFTSPYCELNNSIVVYRTDKLLEVGKQCKQASADDVWGYVIFLTVSDAAKEIWNPITVNKWCDFLYDALPNNESIEKFSAFLSKHNLVETFKSVLENTSPGKLRNNEQYVVIKKREAYKIQTILSKACQPINFRDTISYRASTITRHLRILESVGVGVGVGMKK</sequence>
<dbReference type="AlphaFoldDB" id="A0A820VN37"/>
<dbReference type="EMBL" id="CAJOBO010003805">
    <property type="protein sequence ID" value="CAF4503804.1"/>
    <property type="molecule type" value="Genomic_DNA"/>
</dbReference>
<protein>
    <submittedName>
        <fullName evidence="2">Uncharacterized protein</fullName>
    </submittedName>
</protein>
<name>A0A820VN37_9BILA</name>
<accession>A0A820VN37</accession>
<reference evidence="2" key="1">
    <citation type="submission" date="2021-02" db="EMBL/GenBank/DDBJ databases">
        <authorList>
            <person name="Nowell W R."/>
        </authorList>
    </citation>
    <scope>NUCLEOTIDE SEQUENCE</scope>
</reference>
<feature type="region of interest" description="Disordered" evidence="1">
    <location>
        <begin position="26"/>
        <end position="80"/>
    </location>
</feature>
<feature type="compositionally biased region" description="Polar residues" evidence="1">
    <location>
        <begin position="27"/>
        <end position="49"/>
    </location>
</feature>
<feature type="compositionally biased region" description="Polar residues" evidence="1">
    <location>
        <begin position="87"/>
        <end position="99"/>
    </location>
</feature>
<organism evidence="2 3">
    <name type="scientific">Rotaria socialis</name>
    <dbReference type="NCBI Taxonomy" id="392032"/>
    <lineage>
        <taxon>Eukaryota</taxon>
        <taxon>Metazoa</taxon>
        <taxon>Spiralia</taxon>
        <taxon>Gnathifera</taxon>
        <taxon>Rotifera</taxon>
        <taxon>Eurotatoria</taxon>
        <taxon>Bdelloidea</taxon>
        <taxon>Philodinida</taxon>
        <taxon>Philodinidae</taxon>
        <taxon>Rotaria</taxon>
    </lineage>
</organism>
<feature type="region of interest" description="Disordered" evidence="1">
    <location>
        <begin position="87"/>
        <end position="106"/>
    </location>
</feature>
<proteinExistence type="predicted"/>
<feature type="compositionally biased region" description="Basic and acidic residues" evidence="1">
    <location>
        <begin position="59"/>
        <end position="80"/>
    </location>
</feature>
<evidence type="ECO:0000256" key="1">
    <source>
        <dbReference type="SAM" id="MobiDB-lite"/>
    </source>
</evidence>
<evidence type="ECO:0000313" key="2">
    <source>
        <dbReference type="EMBL" id="CAF4503804.1"/>
    </source>
</evidence>
<evidence type="ECO:0000313" key="3">
    <source>
        <dbReference type="Proteomes" id="UP000663851"/>
    </source>
</evidence>